<name>A0A1V4B249_9PAST</name>
<keyword evidence="3" id="KW-1185">Reference proteome</keyword>
<protein>
    <recommendedName>
        <fullName evidence="1">Phage protein Gp138 N-terminal domain-containing protein</fullName>
    </recommendedName>
</protein>
<proteinExistence type="predicted"/>
<dbReference type="Gene3D" id="2.40.50.230">
    <property type="entry name" value="Gp5 N-terminal domain"/>
    <property type="match status" value="1"/>
</dbReference>
<feature type="domain" description="Phage protein Gp138 N-terminal" evidence="1">
    <location>
        <begin position="29"/>
        <end position="126"/>
    </location>
</feature>
<evidence type="ECO:0000313" key="2">
    <source>
        <dbReference type="EMBL" id="STO60150.1"/>
    </source>
</evidence>
<reference evidence="2 3" key="1">
    <citation type="submission" date="2018-06" db="EMBL/GenBank/DDBJ databases">
        <authorList>
            <consortium name="Pathogen Informatics"/>
            <person name="Doyle S."/>
        </authorList>
    </citation>
    <scope>NUCLEOTIDE SEQUENCE [LARGE SCALE GENOMIC DNA]</scope>
    <source>
        <strain evidence="2 3">NCTC1659</strain>
    </source>
</reference>
<dbReference type="Proteomes" id="UP000254329">
    <property type="component" value="Unassembled WGS sequence"/>
</dbReference>
<gene>
    <name evidence="2" type="ORF">NCTC1659_01422</name>
</gene>
<organism evidence="2 3">
    <name type="scientific">Canicola haemoglobinophilus</name>
    <dbReference type="NCBI Taxonomy" id="733"/>
    <lineage>
        <taxon>Bacteria</taxon>
        <taxon>Pseudomonadati</taxon>
        <taxon>Pseudomonadota</taxon>
        <taxon>Gammaproteobacteria</taxon>
        <taxon>Pasteurellales</taxon>
        <taxon>Pasteurellaceae</taxon>
        <taxon>Canicola</taxon>
    </lineage>
</organism>
<accession>A0A1V4B249</accession>
<dbReference type="Pfam" id="PF18352">
    <property type="entry name" value="Gp138_N"/>
    <property type="match status" value="1"/>
</dbReference>
<evidence type="ECO:0000313" key="3">
    <source>
        <dbReference type="Proteomes" id="UP000254329"/>
    </source>
</evidence>
<dbReference type="RefSeq" id="WP_078218161.1">
    <property type="nucleotide sequence ID" value="NZ_MUXZ01000009.1"/>
</dbReference>
<evidence type="ECO:0000259" key="1">
    <source>
        <dbReference type="Pfam" id="PF18352"/>
    </source>
</evidence>
<dbReference type="STRING" id="733.B0186_04300"/>
<sequence>MNYDLHTASAETSVDQQILQLQKNIHTALPAKVVSFNSQNQTVVLALQVKQILSEGKTLQIPPLVDVPVSFSRGGGFAVTFPLKAGDEGMAIFSERCIDGWWQSGDAKEPLDYRFHDLSDAMFVPGICSVPQVIKDFFADGLSLQTLDGSIYIRLTKSGIFIKGDIDIQGNTTQQGEISATGVISSETDVLSASISGKNHVHGSSSKPS</sequence>
<dbReference type="EMBL" id="UGHF01000001">
    <property type="protein sequence ID" value="STO60150.1"/>
    <property type="molecule type" value="Genomic_DNA"/>
</dbReference>
<dbReference type="InterPro" id="IPR037026">
    <property type="entry name" value="Vgr_OB-fold_dom_sf"/>
</dbReference>
<dbReference type="AlphaFoldDB" id="A0A1V4B249"/>
<dbReference type="InterPro" id="IPR041599">
    <property type="entry name" value="Gp138_N"/>
</dbReference>